<feature type="domain" description="Putative DNA-binding" evidence="1">
    <location>
        <begin position="5"/>
        <end position="91"/>
    </location>
</feature>
<dbReference type="RefSeq" id="WP_172432618.1">
    <property type="nucleotide sequence ID" value="NZ_AP022642.1"/>
</dbReference>
<name>A0A679G9R8_9GAMM</name>
<accession>A0A679G9R8</accession>
<reference evidence="2 3" key="1">
    <citation type="journal article" date="2020" name="Microbiol. Resour. Announc.">
        <title>Complete genome sequence of Pseudomonas otitidis strain MrB4, isolated from Lake Biwa in Japan.</title>
        <authorList>
            <person name="Miyazaki K."/>
            <person name="Hase E."/>
            <person name="Maruya T."/>
        </authorList>
    </citation>
    <scope>NUCLEOTIDE SEQUENCE [LARGE SCALE GENOMIC DNA]</scope>
    <source>
        <strain evidence="2 3">MrB4</strain>
    </source>
</reference>
<evidence type="ECO:0000313" key="2">
    <source>
        <dbReference type="EMBL" id="BCA26893.1"/>
    </source>
</evidence>
<dbReference type="KEGG" id="poj:PtoMrB4_08700"/>
<dbReference type="AlphaFoldDB" id="A0A679G9R8"/>
<evidence type="ECO:0000259" key="1">
    <source>
        <dbReference type="Pfam" id="PF09836"/>
    </source>
</evidence>
<evidence type="ECO:0000313" key="3">
    <source>
        <dbReference type="Proteomes" id="UP000501237"/>
    </source>
</evidence>
<gene>
    <name evidence="2" type="ORF">PtoMrB4_08700</name>
</gene>
<dbReference type="Proteomes" id="UP000501237">
    <property type="component" value="Chromosome"/>
</dbReference>
<protein>
    <submittedName>
        <fullName evidence="2">DUF2063 domain-containing protein</fullName>
    </submittedName>
</protein>
<proteinExistence type="predicted"/>
<dbReference type="InterPro" id="IPR018640">
    <property type="entry name" value="DUF2063"/>
</dbReference>
<dbReference type="GeneID" id="57396082"/>
<sequence>MKLAEFQDAFVDALYQRPHPGLEALSAQPAFAVYRNTVIKGCVDALCDNFPAVQRLVGEAWMRAAAAHFAEQHPPQDARLVHYGAGFADFLDSLPATRELPYLAPVARLEWLWLEAFTAPLEPALTLAGLAGHDPAGLDALCLRPRAGARWRWFDEQPIHTLWHCSREGLPLPEPLPWHGEGVLLVASPEGVHSQVLGPGGCTFLDACAAGLPLGEAAAQALAREPALDFTELLGRLMALGTFSPLD</sequence>
<dbReference type="InterPro" id="IPR044922">
    <property type="entry name" value="DUF2063_N_sf"/>
</dbReference>
<dbReference type="Gene3D" id="1.10.150.690">
    <property type="entry name" value="DUF2063"/>
    <property type="match status" value="1"/>
</dbReference>
<dbReference type="EMBL" id="AP022642">
    <property type="protein sequence ID" value="BCA26893.1"/>
    <property type="molecule type" value="Genomic_DNA"/>
</dbReference>
<dbReference type="Pfam" id="PF09836">
    <property type="entry name" value="DUF2063"/>
    <property type="match status" value="1"/>
</dbReference>
<organism evidence="2 3">
    <name type="scientific">Metapseudomonas otitidis</name>
    <dbReference type="NCBI Taxonomy" id="319939"/>
    <lineage>
        <taxon>Bacteria</taxon>
        <taxon>Pseudomonadati</taxon>
        <taxon>Pseudomonadota</taxon>
        <taxon>Gammaproteobacteria</taxon>
        <taxon>Pseudomonadales</taxon>
        <taxon>Pseudomonadaceae</taxon>
        <taxon>Metapseudomonas</taxon>
    </lineage>
</organism>